<dbReference type="Proteomes" id="UP000632766">
    <property type="component" value="Unassembled WGS sequence"/>
</dbReference>
<comment type="caution">
    <text evidence="1">The sequence shown here is derived from an EMBL/GenBank/DDBJ whole genome shotgun (WGS) entry which is preliminary data.</text>
</comment>
<protein>
    <submittedName>
        <fullName evidence="1">Uncharacterized protein</fullName>
    </submittedName>
</protein>
<dbReference type="EMBL" id="JAECZC010000102">
    <property type="protein sequence ID" value="MBH8566738.1"/>
    <property type="molecule type" value="Genomic_DNA"/>
</dbReference>
<name>A0A8J7LBI0_9NOST</name>
<evidence type="ECO:0000313" key="2">
    <source>
        <dbReference type="Proteomes" id="UP000632766"/>
    </source>
</evidence>
<evidence type="ECO:0000313" key="1">
    <source>
        <dbReference type="EMBL" id="MBH8566738.1"/>
    </source>
</evidence>
<dbReference type="RefSeq" id="WP_198128472.1">
    <property type="nucleotide sequence ID" value="NZ_JAECZC010000102.1"/>
</dbReference>
<keyword evidence="2" id="KW-1185">Reference proteome</keyword>
<accession>A0A8J7LBI0</accession>
<organism evidence="1 2">
    <name type="scientific">Amazonocrinis nigriterrae CENA67</name>
    <dbReference type="NCBI Taxonomy" id="2794033"/>
    <lineage>
        <taxon>Bacteria</taxon>
        <taxon>Bacillati</taxon>
        <taxon>Cyanobacteriota</taxon>
        <taxon>Cyanophyceae</taxon>
        <taxon>Nostocales</taxon>
        <taxon>Nostocaceae</taxon>
        <taxon>Amazonocrinis</taxon>
        <taxon>Amazonocrinis nigriterrae</taxon>
    </lineage>
</organism>
<dbReference type="AlphaFoldDB" id="A0A8J7LBI0"/>
<proteinExistence type="predicted"/>
<reference evidence="1 2" key="1">
    <citation type="journal article" date="2021" name="Int. J. Syst. Evol. Microbiol.">
        <title>Amazonocrinis nigriterrae gen. nov., sp. nov., Atlanticothrix silvestris gen. nov., sp. nov. and Dendronalium phyllosphericum gen. nov., sp. nov., nostocacean cyanobacteria from Brazilian environments.</title>
        <authorList>
            <person name="Alvarenga D.O."/>
            <person name="Andreote A.P.D."/>
            <person name="Branco L.H.Z."/>
            <person name="Delbaje E."/>
            <person name="Cruz R.B."/>
            <person name="Varani A.M."/>
            <person name="Fiore M.F."/>
        </authorList>
    </citation>
    <scope>NUCLEOTIDE SEQUENCE [LARGE SCALE GENOMIC DNA]</scope>
    <source>
        <strain evidence="1 2">CENA67</strain>
    </source>
</reference>
<gene>
    <name evidence="1" type="ORF">I8748_32080</name>
</gene>
<sequence length="290" mass="33789">MRYAKSLLYGIIIDAVDCSYRDYANWQLRCPKCGEPVYLIGATKRTEHARLAPKSKQIVLVKSAEISPSFAHFKGLADESCINFNNQINQSYINKFQSINREQRLKVYNSRFLEIIGYDKKEMRGCFFRVFKQINKLDNKTTKKAEKQVIDSFWDVVYDLATFQGGARMILENLKSEENPLSRFDVSMASQEVQHKFLDWLKTVDTDIQIMLVSEAIAFLKTRAARAIAAEIFELAFYRMIFRKDNLKLLQVGDKPTMEEEDEQYRRMIHLMIVDLTEIFALTDWVGAIQ</sequence>